<feature type="transmembrane region" description="Helical" evidence="5">
    <location>
        <begin position="426"/>
        <end position="448"/>
    </location>
</feature>
<feature type="region of interest" description="Disordered" evidence="4">
    <location>
        <begin position="228"/>
        <end position="259"/>
    </location>
</feature>
<gene>
    <name evidence="6" type="ORF">AFUS01_LOCUS29353</name>
</gene>
<accession>A0A8J2P8M6</accession>
<dbReference type="PANTHER" id="PTHR23121:SF9">
    <property type="entry name" value="SODIUM-DEPENDENT GLUCOSE TRANSPORTER 1"/>
    <property type="match status" value="1"/>
</dbReference>
<dbReference type="EMBL" id="CAJVCH010432978">
    <property type="protein sequence ID" value="CAG7818876.1"/>
    <property type="molecule type" value="Genomic_DNA"/>
</dbReference>
<organism evidence="6 7">
    <name type="scientific">Allacma fusca</name>
    <dbReference type="NCBI Taxonomy" id="39272"/>
    <lineage>
        <taxon>Eukaryota</taxon>
        <taxon>Metazoa</taxon>
        <taxon>Ecdysozoa</taxon>
        <taxon>Arthropoda</taxon>
        <taxon>Hexapoda</taxon>
        <taxon>Collembola</taxon>
        <taxon>Symphypleona</taxon>
        <taxon>Sminthuridae</taxon>
        <taxon>Allacma</taxon>
    </lineage>
</organism>
<feature type="transmembrane region" description="Helical" evidence="5">
    <location>
        <begin position="339"/>
        <end position="358"/>
    </location>
</feature>
<feature type="transmembrane region" description="Helical" evidence="5">
    <location>
        <begin position="140"/>
        <end position="162"/>
    </location>
</feature>
<feature type="transmembrane region" description="Helical" evidence="5">
    <location>
        <begin position="84"/>
        <end position="104"/>
    </location>
</feature>
<feature type="transmembrane region" description="Helical" evidence="5">
    <location>
        <begin position="399"/>
        <end position="420"/>
    </location>
</feature>
<reference evidence="6" key="1">
    <citation type="submission" date="2021-06" db="EMBL/GenBank/DDBJ databases">
        <authorList>
            <person name="Hodson N. C."/>
            <person name="Mongue J. A."/>
            <person name="Jaron S. K."/>
        </authorList>
    </citation>
    <scope>NUCLEOTIDE SEQUENCE</scope>
</reference>
<protein>
    <submittedName>
        <fullName evidence="6">Uncharacterized protein</fullName>
    </submittedName>
</protein>
<dbReference type="Proteomes" id="UP000708208">
    <property type="component" value="Unassembled WGS sequence"/>
</dbReference>
<feature type="transmembrane region" description="Helical" evidence="5">
    <location>
        <begin position="199"/>
        <end position="220"/>
    </location>
</feature>
<keyword evidence="2 5" id="KW-1133">Transmembrane helix</keyword>
<keyword evidence="7" id="KW-1185">Reference proteome</keyword>
<evidence type="ECO:0000256" key="1">
    <source>
        <dbReference type="ARBA" id="ARBA00022692"/>
    </source>
</evidence>
<dbReference type="AlphaFoldDB" id="A0A8J2P8M6"/>
<evidence type="ECO:0000256" key="3">
    <source>
        <dbReference type="ARBA" id="ARBA00023136"/>
    </source>
</evidence>
<proteinExistence type="predicted"/>
<feature type="transmembrane region" description="Helical" evidence="5">
    <location>
        <begin position="110"/>
        <end position="133"/>
    </location>
</feature>
<dbReference type="PANTHER" id="PTHR23121">
    <property type="entry name" value="SODIUM-DEPENDENT GLUCOSE TRANSPORTER 1"/>
    <property type="match status" value="1"/>
</dbReference>
<keyword evidence="1 5" id="KW-0812">Transmembrane</keyword>
<feature type="transmembrane region" description="Helical" evidence="5">
    <location>
        <begin position="312"/>
        <end position="332"/>
    </location>
</feature>
<dbReference type="OrthoDB" id="413079at2759"/>
<evidence type="ECO:0000256" key="2">
    <source>
        <dbReference type="ARBA" id="ARBA00022989"/>
    </source>
</evidence>
<dbReference type="InterPro" id="IPR011701">
    <property type="entry name" value="MFS"/>
</dbReference>
<evidence type="ECO:0000313" key="6">
    <source>
        <dbReference type="EMBL" id="CAG7818876.1"/>
    </source>
</evidence>
<sequence length="465" mass="51046">MEDGPKSVFSQMSRPKKYLATFGLIYCCFSLGIAGTFLNPTVLDFSHKLNEPVDRVSIVFTVVTAAFLFGALFNGVASMYIPRPVNVVMVLSLLTIPLFTVPYVESLMMLYVHAAIMGFGGGGFDTAQAAWIIDIWRHEAAPYILSLHFAYSAGTLIPPLILGPYLTEEEDRACNETTITISTSTSTELPYESKLQVPFTIGASIACICIIIQAFLYIFIFRQNKSASSNQSTKNGEKNEVEEVEMEESSKDPATATETASSSDLKRTIMLVVLCCCVMGFYAGLELTTSQFIPTFSHFSKVCLSEKESARIAFGLQMGFASGRLLGILLVLKIAPHFILAGNFLLLLISNIILLVWAGSNVTWLWVGSVGIGLGMSTVYPSMYAYIEKYLFVTDRITSSIAVFGGLVCAIYPIVVGNSVEKNPEVMTYVNFLSLFMCGVAFLVLFYVTHVRASRIHKSGNEKMQ</sequence>
<feature type="transmembrane region" description="Helical" evidence="5">
    <location>
        <begin position="18"/>
        <end position="38"/>
    </location>
</feature>
<evidence type="ECO:0000256" key="4">
    <source>
        <dbReference type="SAM" id="MobiDB-lite"/>
    </source>
</evidence>
<feature type="transmembrane region" description="Helical" evidence="5">
    <location>
        <begin position="364"/>
        <end position="387"/>
    </location>
</feature>
<feature type="transmembrane region" description="Helical" evidence="5">
    <location>
        <begin position="58"/>
        <end position="77"/>
    </location>
</feature>
<feature type="transmembrane region" description="Helical" evidence="5">
    <location>
        <begin position="269"/>
        <end position="292"/>
    </location>
</feature>
<comment type="caution">
    <text evidence="6">The sequence shown here is derived from an EMBL/GenBank/DDBJ whole genome shotgun (WGS) entry which is preliminary data.</text>
</comment>
<evidence type="ECO:0000256" key="5">
    <source>
        <dbReference type="SAM" id="Phobius"/>
    </source>
</evidence>
<name>A0A8J2P8M6_9HEXA</name>
<keyword evidence="3 5" id="KW-0472">Membrane</keyword>
<dbReference type="GO" id="GO:0022857">
    <property type="term" value="F:transmembrane transporter activity"/>
    <property type="evidence" value="ECO:0007669"/>
    <property type="project" value="InterPro"/>
</dbReference>
<dbReference type="Pfam" id="PF07690">
    <property type="entry name" value="MFS_1"/>
    <property type="match status" value="1"/>
</dbReference>
<evidence type="ECO:0000313" key="7">
    <source>
        <dbReference type="Proteomes" id="UP000708208"/>
    </source>
</evidence>